<comment type="caution">
    <text evidence="2">The sequence shown here is derived from an EMBL/GenBank/DDBJ whole genome shotgun (WGS) entry which is preliminary data.</text>
</comment>
<dbReference type="SUPFAM" id="SSF160631">
    <property type="entry name" value="SMI1/KNR4-like"/>
    <property type="match status" value="1"/>
</dbReference>
<gene>
    <name evidence="2" type="ORF">HNW77_01465</name>
</gene>
<accession>A0ABX2AB87</accession>
<dbReference type="EMBL" id="JABJWC010000002">
    <property type="protein sequence ID" value="NPC65094.1"/>
    <property type="molecule type" value="Genomic_DNA"/>
</dbReference>
<proteinExistence type="predicted"/>
<dbReference type="InterPro" id="IPR037883">
    <property type="entry name" value="Knr4/Smi1-like_sf"/>
</dbReference>
<name>A0ABX2AB87_9PROT</name>
<feature type="domain" description="Knr4/Smi1-like" evidence="1">
    <location>
        <begin position="35"/>
        <end position="154"/>
    </location>
</feature>
<sequence length="161" mass="17966">MANGYGSKRMPFHDLVACIKNNACNSLEVGDESTAPTPEDIAGVESILGQELPPSYLFFVRHYGFASIFGDEIFSIYPEFDRNIPSGDIAERTLLYRRQNAIKPTEIILCQTDFAEIFVLDASRVDAQGEYPVLRKIGDEAVLYAPSFADFIVKYSHDVMA</sequence>
<evidence type="ECO:0000313" key="2">
    <source>
        <dbReference type="EMBL" id="NPC65094.1"/>
    </source>
</evidence>
<keyword evidence="3" id="KW-1185">Reference proteome</keyword>
<evidence type="ECO:0000313" key="3">
    <source>
        <dbReference type="Proteomes" id="UP000623090"/>
    </source>
</evidence>
<dbReference type="Proteomes" id="UP000623090">
    <property type="component" value="Unassembled WGS sequence"/>
</dbReference>
<dbReference type="RefSeq" id="WP_172154699.1">
    <property type="nucleotide sequence ID" value="NZ_JABJWC010000002.1"/>
</dbReference>
<evidence type="ECO:0000259" key="1">
    <source>
        <dbReference type="SMART" id="SM00860"/>
    </source>
</evidence>
<organism evidence="2 3">
    <name type="scientific">Komagataeibacter melomenusus</name>
    <dbReference type="NCBI Taxonomy" id="2766578"/>
    <lineage>
        <taxon>Bacteria</taxon>
        <taxon>Pseudomonadati</taxon>
        <taxon>Pseudomonadota</taxon>
        <taxon>Alphaproteobacteria</taxon>
        <taxon>Acetobacterales</taxon>
        <taxon>Acetobacteraceae</taxon>
        <taxon>Komagataeibacter</taxon>
    </lineage>
</organism>
<dbReference type="Pfam" id="PF09346">
    <property type="entry name" value="SMI1_KNR4"/>
    <property type="match status" value="1"/>
</dbReference>
<dbReference type="SMART" id="SM00860">
    <property type="entry name" value="SMI1_KNR4"/>
    <property type="match status" value="1"/>
</dbReference>
<reference evidence="2 3" key="1">
    <citation type="journal article" date="2020" name="Microorganisms">
        <title>Description of Komagataeibacter melaceti sp. nov. and Komagataeibacter melomenusus sp. nov. Isolated from Apple Cider Vinegar.</title>
        <authorList>
            <person name="Maric L."/>
            <person name="Cleenwerck I."/>
            <person name="Accetto T."/>
            <person name="Vandamme P."/>
            <person name="Trcek J."/>
        </authorList>
    </citation>
    <scope>NUCLEOTIDE SEQUENCE [LARGE SCALE GENOMIC DNA]</scope>
    <source>
        <strain evidence="2 3">AV436</strain>
    </source>
</reference>
<dbReference type="InterPro" id="IPR018958">
    <property type="entry name" value="Knr4/Smi1-like_dom"/>
</dbReference>
<dbReference type="Gene3D" id="3.40.1580.10">
    <property type="entry name" value="SMI1/KNR4-like"/>
    <property type="match status" value="1"/>
</dbReference>
<protein>
    <submittedName>
        <fullName evidence="2">SMI1/KNR4 family protein</fullName>
    </submittedName>
</protein>